<feature type="transmembrane region" description="Helical" evidence="1">
    <location>
        <begin position="66"/>
        <end position="87"/>
    </location>
</feature>
<keyword evidence="1" id="KW-0812">Transmembrane</keyword>
<dbReference type="AlphaFoldDB" id="A0A365HCD7"/>
<evidence type="ECO:0008006" key="4">
    <source>
        <dbReference type="Google" id="ProtNLM"/>
    </source>
</evidence>
<dbReference type="RefSeq" id="WP_111862710.1">
    <property type="nucleotide sequence ID" value="NZ_QLYX01000001.1"/>
</dbReference>
<proteinExistence type="predicted"/>
<sequence>MTDVLTIAIIVVSLGAALYSLVTTFRDRPMGWPDIAAIAVVEVLLIVQAVIAGIKIAGGEGPQDSVTFVGYLVGILLIPTVGVGWGLLERSRWGPAVLVVAALSVAVMTERMRQIWTGTGG</sequence>
<name>A0A365HCD7_9ACTN</name>
<evidence type="ECO:0000313" key="3">
    <source>
        <dbReference type="Proteomes" id="UP000251891"/>
    </source>
</evidence>
<dbReference type="Proteomes" id="UP000251891">
    <property type="component" value="Unassembled WGS sequence"/>
</dbReference>
<evidence type="ECO:0000313" key="2">
    <source>
        <dbReference type="EMBL" id="RAY16658.1"/>
    </source>
</evidence>
<organism evidence="2 3">
    <name type="scientific">Actinomadura craniellae</name>
    <dbReference type="NCBI Taxonomy" id="2231787"/>
    <lineage>
        <taxon>Bacteria</taxon>
        <taxon>Bacillati</taxon>
        <taxon>Actinomycetota</taxon>
        <taxon>Actinomycetes</taxon>
        <taxon>Streptosporangiales</taxon>
        <taxon>Thermomonosporaceae</taxon>
        <taxon>Actinomadura</taxon>
    </lineage>
</organism>
<feature type="transmembrane region" description="Helical" evidence="1">
    <location>
        <begin position="36"/>
        <end position="54"/>
    </location>
</feature>
<feature type="transmembrane region" description="Helical" evidence="1">
    <location>
        <begin position="93"/>
        <end position="109"/>
    </location>
</feature>
<keyword evidence="3" id="KW-1185">Reference proteome</keyword>
<dbReference type="EMBL" id="QLYX01000001">
    <property type="protein sequence ID" value="RAY16658.1"/>
    <property type="molecule type" value="Genomic_DNA"/>
</dbReference>
<evidence type="ECO:0000256" key="1">
    <source>
        <dbReference type="SAM" id="Phobius"/>
    </source>
</evidence>
<dbReference type="OrthoDB" id="3828660at2"/>
<gene>
    <name evidence="2" type="ORF">DPM19_00260</name>
</gene>
<reference evidence="2 3" key="1">
    <citation type="submission" date="2018-06" db="EMBL/GenBank/DDBJ databases">
        <title>Actinomadura craniellae sp. nov. isolated from marine sponge Craniella sp.</title>
        <authorList>
            <person name="Li L."/>
            <person name="Xu Q.H."/>
            <person name="Lin H.W."/>
            <person name="Lu Y.H."/>
        </authorList>
    </citation>
    <scope>NUCLEOTIDE SEQUENCE [LARGE SCALE GENOMIC DNA]</scope>
    <source>
        <strain evidence="2 3">LHW63021</strain>
    </source>
</reference>
<accession>A0A365HCD7</accession>
<comment type="caution">
    <text evidence="2">The sequence shown here is derived from an EMBL/GenBank/DDBJ whole genome shotgun (WGS) entry which is preliminary data.</text>
</comment>
<keyword evidence="1" id="KW-0472">Membrane</keyword>
<protein>
    <recommendedName>
        <fullName evidence="4">Integral membrane protein</fullName>
    </recommendedName>
</protein>
<keyword evidence="1" id="KW-1133">Transmembrane helix</keyword>